<dbReference type="Proteomes" id="UP000184041">
    <property type="component" value="Unassembled WGS sequence"/>
</dbReference>
<dbReference type="EMBL" id="FQUS01000004">
    <property type="protein sequence ID" value="SHE90554.1"/>
    <property type="molecule type" value="Genomic_DNA"/>
</dbReference>
<dbReference type="OrthoDB" id="1524087at2"/>
<organism evidence="1 2">
    <name type="scientific">Fodinibius roseus</name>
    <dbReference type="NCBI Taxonomy" id="1194090"/>
    <lineage>
        <taxon>Bacteria</taxon>
        <taxon>Pseudomonadati</taxon>
        <taxon>Balneolota</taxon>
        <taxon>Balneolia</taxon>
        <taxon>Balneolales</taxon>
        <taxon>Balneolaceae</taxon>
        <taxon>Fodinibius</taxon>
    </lineage>
</organism>
<proteinExistence type="predicted"/>
<gene>
    <name evidence="1" type="ORF">SAMN05443144_10476</name>
</gene>
<sequence>MMNLKRWILFLGFIIAGGLSGAGQVRGQSLHYNGSMQLATGSYYFEENTRSFYLTNGLGIRNARYGISADVPFVIQSSPWISYSRYGGIPTGGPQHGSVGRHYGQGPGMGMGGRRQPVDLADTASYTQSGFSDPSLSLQYQVLGFETAATALYFNTSIKFPLADPSNGFGTGAWDMGIGGSVSRRFDTWFTTANFMYWHFGDMPDLELKSSLTYGAGIGKSFSGGHWLVLGSFNGMTEIIDGVIPPMSAALGIGYQVGARTSLNISTSFGLSESSADVAFGGGWQVKLN</sequence>
<dbReference type="STRING" id="1194090.SAMN05443144_10476"/>
<accession>A0A1M4XAL0</accession>
<keyword evidence="2" id="KW-1185">Reference proteome</keyword>
<evidence type="ECO:0000313" key="1">
    <source>
        <dbReference type="EMBL" id="SHE90554.1"/>
    </source>
</evidence>
<name>A0A1M4XAL0_9BACT</name>
<evidence type="ECO:0008006" key="3">
    <source>
        <dbReference type="Google" id="ProtNLM"/>
    </source>
</evidence>
<evidence type="ECO:0000313" key="2">
    <source>
        <dbReference type="Proteomes" id="UP000184041"/>
    </source>
</evidence>
<protein>
    <recommendedName>
        <fullName evidence="3">MetA-pathway of phenol degradation</fullName>
    </recommendedName>
</protein>
<reference evidence="1 2" key="1">
    <citation type="submission" date="2016-11" db="EMBL/GenBank/DDBJ databases">
        <authorList>
            <person name="Jaros S."/>
            <person name="Januszkiewicz K."/>
            <person name="Wedrychowicz H."/>
        </authorList>
    </citation>
    <scope>NUCLEOTIDE SEQUENCE [LARGE SCALE GENOMIC DNA]</scope>
    <source>
        <strain evidence="1 2">DSM 21986</strain>
    </source>
</reference>
<dbReference type="RefSeq" id="WP_073060066.1">
    <property type="nucleotide sequence ID" value="NZ_FQUS01000004.1"/>
</dbReference>
<dbReference type="AlphaFoldDB" id="A0A1M4XAL0"/>